<evidence type="ECO:0000313" key="3">
    <source>
        <dbReference type="Proteomes" id="UP000275232"/>
    </source>
</evidence>
<reference evidence="2 3" key="1">
    <citation type="submission" date="2018-11" db="EMBL/GenBank/DDBJ databases">
        <title>Erythrobacter spongiae sp. nov., isolated from a marine sponge.</title>
        <authorList>
            <person name="Zhuang L."/>
            <person name="Luo L."/>
        </authorList>
    </citation>
    <scope>NUCLEOTIDE SEQUENCE [LARGE SCALE GENOMIC DNA]</scope>
    <source>
        <strain evidence="2 3">HN-E23</strain>
    </source>
</reference>
<comment type="caution">
    <text evidence="2">The sequence shown here is derived from an EMBL/GenBank/DDBJ whole genome shotgun (WGS) entry which is preliminary data.</text>
</comment>
<keyword evidence="1" id="KW-0812">Transmembrane</keyword>
<protein>
    <submittedName>
        <fullName evidence="2">Uncharacterized protein</fullName>
    </submittedName>
</protein>
<dbReference type="EMBL" id="RPFZ01000001">
    <property type="protein sequence ID" value="RPF71262.1"/>
    <property type="molecule type" value="Genomic_DNA"/>
</dbReference>
<dbReference type="RefSeq" id="WP_123879539.1">
    <property type="nucleotide sequence ID" value="NZ_RPFZ01000001.1"/>
</dbReference>
<dbReference type="InterPro" id="IPR046130">
    <property type="entry name" value="DUF6127"/>
</dbReference>
<keyword evidence="1" id="KW-1133">Transmembrane helix</keyword>
<gene>
    <name evidence="2" type="ORF">EG799_06305</name>
</gene>
<accession>A0A3N5DHX2</accession>
<evidence type="ECO:0000256" key="1">
    <source>
        <dbReference type="SAM" id="Phobius"/>
    </source>
</evidence>
<evidence type="ECO:0000313" key="2">
    <source>
        <dbReference type="EMBL" id="RPF71262.1"/>
    </source>
</evidence>
<sequence>MMRQDMLAALIDSAAAGGADLVTLRAIVEEASELGAERVLGRLGLADESAQDDLDELRDLLGAWRAAKASAWKAVVEWIVRGAMALLLIGIAFRLGVPGMLK</sequence>
<dbReference type="OrthoDB" id="7427743at2"/>
<dbReference type="Pfam" id="PF19622">
    <property type="entry name" value="DUF6127"/>
    <property type="match status" value="1"/>
</dbReference>
<proteinExistence type="predicted"/>
<keyword evidence="3" id="KW-1185">Reference proteome</keyword>
<feature type="transmembrane region" description="Helical" evidence="1">
    <location>
        <begin position="78"/>
        <end position="97"/>
    </location>
</feature>
<dbReference type="AlphaFoldDB" id="A0A3N5DHX2"/>
<name>A0A3N5DHX2_9SPHN</name>
<organism evidence="2 3">
    <name type="scientific">Aurantiacibacter spongiae</name>
    <dbReference type="NCBI Taxonomy" id="2488860"/>
    <lineage>
        <taxon>Bacteria</taxon>
        <taxon>Pseudomonadati</taxon>
        <taxon>Pseudomonadota</taxon>
        <taxon>Alphaproteobacteria</taxon>
        <taxon>Sphingomonadales</taxon>
        <taxon>Erythrobacteraceae</taxon>
        <taxon>Aurantiacibacter</taxon>
    </lineage>
</organism>
<dbReference type="Proteomes" id="UP000275232">
    <property type="component" value="Unassembled WGS sequence"/>
</dbReference>
<keyword evidence="1" id="KW-0472">Membrane</keyword>